<dbReference type="GO" id="GO:0032259">
    <property type="term" value="P:methylation"/>
    <property type="evidence" value="ECO:0007669"/>
    <property type="project" value="UniProtKB-KW"/>
</dbReference>
<accession>A0A0G1JVD5</accession>
<organism evidence="8 9">
    <name type="scientific">Candidatus Gottesmanbacteria bacterium GW2011_GWA2_44_17</name>
    <dbReference type="NCBI Taxonomy" id="1618444"/>
    <lineage>
        <taxon>Bacteria</taxon>
        <taxon>Candidatus Gottesmaniibacteriota</taxon>
    </lineage>
</organism>
<evidence type="ECO:0000313" key="9">
    <source>
        <dbReference type="Proteomes" id="UP000034063"/>
    </source>
</evidence>
<dbReference type="NCBIfam" id="TIGR00589">
    <property type="entry name" value="ogt"/>
    <property type="match status" value="1"/>
</dbReference>
<evidence type="ECO:0000256" key="2">
    <source>
        <dbReference type="ARBA" id="ARBA00022603"/>
    </source>
</evidence>
<keyword evidence="3 8" id="KW-0808">Transferase</keyword>
<comment type="catalytic activity">
    <reaction evidence="6">
        <text>a 6-O-methyl-2'-deoxyguanosine in DNA + L-cysteinyl-[protein] = S-methyl-L-cysteinyl-[protein] + a 2'-deoxyguanosine in DNA</text>
        <dbReference type="Rhea" id="RHEA:24000"/>
        <dbReference type="Rhea" id="RHEA-COMP:10131"/>
        <dbReference type="Rhea" id="RHEA-COMP:10132"/>
        <dbReference type="Rhea" id="RHEA-COMP:11367"/>
        <dbReference type="Rhea" id="RHEA-COMP:11368"/>
        <dbReference type="ChEBI" id="CHEBI:29950"/>
        <dbReference type="ChEBI" id="CHEBI:82612"/>
        <dbReference type="ChEBI" id="CHEBI:85445"/>
        <dbReference type="ChEBI" id="CHEBI:85448"/>
        <dbReference type="EC" id="2.1.1.63"/>
    </reaction>
</comment>
<dbReference type="Proteomes" id="UP000034063">
    <property type="component" value="Unassembled WGS sequence"/>
</dbReference>
<dbReference type="GO" id="GO:0006281">
    <property type="term" value="P:DNA repair"/>
    <property type="evidence" value="ECO:0007669"/>
    <property type="project" value="UniProtKB-KW"/>
</dbReference>
<reference evidence="8 9" key="1">
    <citation type="journal article" date="2015" name="Nature">
        <title>rRNA introns, odd ribosomes, and small enigmatic genomes across a large radiation of phyla.</title>
        <authorList>
            <person name="Brown C.T."/>
            <person name="Hug L.A."/>
            <person name="Thomas B.C."/>
            <person name="Sharon I."/>
            <person name="Castelle C.J."/>
            <person name="Singh A."/>
            <person name="Wilkins M.J."/>
            <person name="Williams K.H."/>
            <person name="Banfield J.F."/>
        </authorList>
    </citation>
    <scope>NUCLEOTIDE SEQUENCE [LARGE SCALE GENOMIC DNA]</scope>
</reference>
<gene>
    <name evidence="8" type="ORF">UW37_C0002G0002</name>
</gene>
<feature type="domain" description="Methylated-DNA-[protein]-cysteine S-methyltransferase DNA binding" evidence="7">
    <location>
        <begin position="26"/>
        <end position="104"/>
    </location>
</feature>
<comment type="catalytic activity">
    <reaction evidence="1">
        <text>a 4-O-methyl-thymidine in DNA + L-cysteinyl-[protein] = a thymidine in DNA + S-methyl-L-cysteinyl-[protein]</text>
        <dbReference type="Rhea" id="RHEA:53428"/>
        <dbReference type="Rhea" id="RHEA-COMP:10131"/>
        <dbReference type="Rhea" id="RHEA-COMP:10132"/>
        <dbReference type="Rhea" id="RHEA-COMP:13555"/>
        <dbReference type="Rhea" id="RHEA-COMP:13556"/>
        <dbReference type="ChEBI" id="CHEBI:29950"/>
        <dbReference type="ChEBI" id="CHEBI:82612"/>
        <dbReference type="ChEBI" id="CHEBI:137386"/>
        <dbReference type="ChEBI" id="CHEBI:137387"/>
        <dbReference type="EC" id="2.1.1.63"/>
    </reaction>
</comment>
<comment type="caution">
    <text evidence="8">The sequence shown here is derived from an EMBL/GenBank/DDBJ whole genome shotgun (WGS) entry which is preliminary data.</text>
</comment>
<evidence type="ECO:0000259" key="7">
    <source>
        <dbReference type="Pfam" id="PF01035"/>
    </source>
</evidence>
<name>A0A0G1JVD5_9BACT</name>
<dbReference type="Pfam" id="PF01035">
    <property type="entry name" value="DNA_binding_1"/>
    <property type="match status" value="1"/>
</dbReference>
<dbReference type="EMBL" id="LCIB01000002">
    <property type="protein sequence ID" value="KKT47907.1"/>
    <property type="molecule type" value="Genomic_DNA"/>
</dbReference>
<keyword evidence="5" id="KW-0234">DNA repair</keyword>
<dbReference type="PANTHER" id="PTHR10815">
    <property type="entry name" value="METHYLATED-DNA--PROTEIN-CYSTEINE METHYLTRANSFERASE"/>
    <property type="match status" value="1"/>
</dbReference>
<evidence type="ECO:0000313" key="8">
    <source>
        <dbReference type="EMBL" id="KKT47907.1"/>
    </source>
</evidence>
<sequence length="120" mass="13330">MKRYMYSPCYNHLMSSHQKKMTFCGCVYTIVAKIPKGKVATYGQIARLAGNPKTARAVGMCMKINPFVPRVPCHRVVGSDGRLIGFSAGKGVKTKKDMLLAEGVQFRNDSVDLLQSQWNT</sequence>
<dbReference type="PROSITE" id="PS00374">
    <property type="entry name" value="MGMT"/>
    <property type="match status" value="1"/>
</dbReference>
<proteinExistence type="predicted"/>
<protein>
    <submittedName>
        <fullName evidence="8">Methylated-DNA-[protein]-cysteine S-methyltransferase</fullName>
    </submittedName>
</protein>
<dbReference type="InterPro" id="IPR036217">
    <property type="entry name" value="MethylDNA_cys_MeTrfase_DNAb"/>
</dbReference>
<evidence type="ECO:0000256" key="5">
    <source>
        <dbReference type="ARBA" id="ARBA00023204"/>
    </source>
</evidence>
<dbReference type="GO" id="GO:0003908">
    <property type="term" value="F:methylated-DNA-[protein]-cysteine S-methyltransferase activity"/>
    <property type="evidence" value="ECO:0007669"/>
    <property type="project" value="UniProtKB-EC"/>
</dbReference>
<evidence type="ECO:0000256" key="1">
    <source>
        <dbReference type="ARBA" id="ARBA00001286"/>
    </source>
</evidence>
<dbReference type="CDD" id="cd06445">
    <property type="entry name" value="ATase"/>
    <property type="match status" value="1"/>
</dbReference>
<dbReference type="AlphaFoldDB" id="A0A0G1JVD5"/>
<dbReference type="PANTHER" id="PTHR10815:SF13">
    <property type="entry name" value="METHYLATED-DNA--PROTEIN-CYSTEINE METHYLTRANSFERASE"/>
    <property type="match status" value="1"/>
</dbReference>
<dbReference type="InterPro" id="IPR014048">
    <property type="entry name" value="MethylDNA_cys_MeTrfase_DNA-bd"/>
</dbReference>
<evidence type="ECO:0000256" key="3">
    <source>
        <dbReference type="ARBA" id="ARBA00022679"/>
    </source>
</evidence>
<keyword evidence="2 8" id="KW-0489">Methyltransferase</keyword>
<evidence type="ECO:0000256" key="4">
    <source>
        <dbReference type="ARBA" id="ARBA00022763"/>
    </source>
</evidence>
<dbReference type="Gene3D" id="1.10.10.10">
    <property type="entry name" value="Winged helix-like DNA-binding domain superfamily/Winged helix DNA-binding domain"/>
    <property type="match status" value="1"/>
</dbReference>
<keyword evidence="4" id="KW-0227">DNA damage</keyword>
<dbReference type="SUPFAM" id="SSF46767">
    <property type="entry name" value="Methylated DNA-protein cysteine methyltransferase, C-terminal domain"/>
    <property type="match status" value="1"/>
</dbReference>
<dbReference type="InterPro" id="IPR036388">
    <property type="entry name" value="WH-like_DNA-bd_sf"/>
</dbReference>
<evidence type="ECO:0000256" key="6">
    <source>
        <dbReference type="ARBA" id="ARBA00049348"/>
    </source>
</evidence>
<dbReference type="InterPro" id="IPR001497">
    <property type="entry name" value="MethylDNA_cys_MeTrfase_AS"/>
</dbReference>